<feature type="region of interest" description="Disordered" evidence="1">
    <location>
        <begin position="1"/>
        <end position="38"/>
    </location>
</feature>
<evidence type="ECO:0000313" key="2">
    <source>
        <dbReference type="EMBL" id="GIX81223.1"/>
    </source>
</evidence>
<proteinExistence type="predicted"/>
<accession>A0AAV4N963</accession>
<dbReference type="AlphaFoldDB" id="A0AAV4N963"/>
<dbReference type="EMBL" id="BPLR01003107">
    <property type="protein sequence ID" value="GIX81223.1"/>
    <property type="molecule type" value="Genomic_DNA"/>
</dbReference>
<gene>
    <name evidence="2" type="ORF">CEXT_475661</name>
</gene>
<name>A0AAV4N963_CAEEX</name>
<protein>
    <submittedName>
        <fullName evidence="2">Uncharacterized protein</fullName>
    </submittedName>
</protein>
<evidence type="ECO:0000256" key="1">
    <source>
        <dbReference type="SAM" id="MobiDB-lite"/>
    </source>
</evidence>
<dbReference type="Proteomes" id="UP001054945">
    <property type="component" value="Unassembled WGS sequence"/>
</dbReference>
<organism evidence="2 3">
    <name type="scientific">Caerostris extrusa</name>
    <name type="common">Bark spider</name>
    <name type="synonym">Caerostris bankana</name>
    <dbReference type="NCBI Taxonomy" id="172846"/>
    <lineage>
        <taxon>Eukaryota</taxon>
        <taxon>Metazoa</taxon>
        <taxon>Ecdysozoa</taxon>
        <taxon>Arthropoda</taxon>
        <taxon>Chelicerata</taxon>
        <taxon>Arachnida</taxon>
        <taxon>Araneae</taxon>
        <taxon>Araneomorphae</taxon>
        <taxon>Entelegynae</taxon>
        <taxon>Araneoidea</taxon>
        <taxon>Araneidae</taxon>
        <taxon>Caerostris</taxon>
    </lineage>
</organism>
<reference evidence="2 3" key="1">
    <citation type="submission" date="2021-06" db="EMBL/GenBank/DDBJ databases">
        <title>Caerostris extrusa draft genome.</title>
        <authorList>
            <person name="Kono N."/>
            <person name="Arakawa K."/>
        </authorList>
    </citation>
    <scope>NUCLEOTIDE SEQUENCE [LARGE SCALE GENOMIC DNA]</scope>
</reference>
<keyword evidence="3" id="KW-1185">Reference proteome</keyword>
<evidence type="ECO:0000313" key="3">
    <source>
        <dbReference type="Proteomes" id="UP001054945"/>
    </source>
</evidence>
<feature type="compositionally biased region" description="Basic residues" evidence="1">
    <location>
        <begin position="21"/>
        <end position="30"/>
    </location>
</feature>
<feature type="compositionally biased region" description="Basic and acidic residues" evidence="1">
    <location>
        <begin position="11"/>
        <end position="20"/>
    </location>
</feature>
<comment type="caution">
    <text evidence="2">The sequence shown here is derived from an EMBL/GenBank/DDBJ whole genome shotgun (WGS) entry which is preliminary data.</text>
</comment>
<sequence length="67" mass="7869">MQPPKQQALKIGRDRKERDKQKKSKRKRKRTDNELGSILRPVVTQQAFQLPQSAEENCSRRFCGSRT</sequence>